<dbReference type="AlphaFoldDB" id="A0A915JNF7"/>
<accession>A0A915JNF7</accession>
<evidence type="ECO:0000313" key="2">
    <source>
        <dbReference type="Proteomes" id="UP000887565"/>
    </source>
</evidence>
<name>A0A915JNF7_ROMCU</name>
<sequence length="90" mass="10360">QEVQTSESQILSNAVGLSAEDESQDGRLNEDVTELLEEEQQEEQWLPATELMEAHTAQRQSKLNNQCRLEEILKMEEEAKDSNGSKWRKN</sequence>
<dbReference type="WBParaSite" id="nRc.2.0.1.t27622-RA">
    <property type="protein sequence ID" value="nRc.2.0.1.t27622-RA"/>
    <property type="gene ID" value="nRc.2.0.1.g27622"/>
</dbReference>
<dbReference type="Proteomes" id="UP000887565">
    <property type="component" value="Unplaced"/>
</dbReference>
<evidence type="ECO:0000313" key="3">
    <source>
        <dbReference type="WBParaSite" id="nRc.2.0.1.t27622-RA"/>
    </source>
</evidence>
<organism evidence="2 3">
    <name type="scientific">Romanomermis culicivorax</name>
    <name type="common">Nematode worm</name>
    <dbReference type="NCBI Taxonomy" id="13658"/>
    <lineage>
        <taxon>Eukaryota</taxon>
        <taxon>Metazoa</taxon>
        <taxon>Ecdysozoa</taxon>
        <taxon>Nematoda</taxon>
        <taxon>Enoplea</taxon>
        <taxon>Dorylaimia</taxon>
        <taxon>Mermithida</taxon>
        <taxon>Mermithoidea</taxon>
        <taxon>Mermithidae</taxon>
        <taxon>Romanomermis</taxon>
    </lineage>
</organism>
<keyword evidence="2" id="KW-1185">Reference proteome</keyword>
<feature type="region of interest" description="Disordered" evidence="1">
    <location>
        <begin position="1"/>
        <end position="27"/>
    </location>
</feature>
<reference evidence="3" key="1">
    <citation type="submission" date="2022-11" db="UniProtKB">
        <authorList>
            <consortium name="WormBaseParasite"/>
        </authorList>
    </citation>
    <scope>IDENTIFICATION</scope>
</reference>
<evidence type="ECO:0000256" key="1">
    <source>
        <dbReference type="SAM" id="MobiDB-lite"/>
    </source>
</evidence>
<protein>
    <submittedName>
        <fullName evidence="3">Uncharacterized protein</fullName>
    </submittedName>
</protein>
<proteinExistence type="predicted"/>
<feature type="compositionally biased region" description="Polar residues" evidence="1">
    <location>
        <begin position="1"/>
        <end position="12"/>
    </location>
</feature>